<dbReference type="EMBL" id="CP000480">
    <property type="protein sequence ID" value="ABK75966.1"/>
    <property type="molecule type" value="Genomic_DNA"/>
</dbReference>
<keyword evidence="2" id="KW-1185">Reference proteome</keyword>
<name>A0R6K2_MYCS2</name>
<reference evidence="1 2" key="1">
    <citation type="submission" date="2006-10" db="EMBL/GenBank/DDBJ databases">
        <authorList>
            <person name="Fleischmann R.D."/>
            <person name="Dodson R.J."/>
            <person name="Haft D.H."/>
            <person name="Merkel J.S."/>
            <person name="Nelson W.C."/>
            <person name="Fraser C.M."/>
        </authorList>
    </citation>
    <scope>NUCLEOTIDE SEQUENCE [LARGE SCALE GENOMIC DNA]</scope>
    <source>
        <strain evidence="2">ATCC 700084 / mc(2)155</strain>
    </source>
</reference>
<dbReference type="Proteomes" id="UP000000757">
    <property type="component" value="Chromosome"/>
</dbReference>
<dbReference type="AlphaFoldDB" id="A0R6K2"/>
<accession>A0R6K2</accession>
<evidence type="ECO:0000313" key="2">
    <source>
        <dbReference type="Proteomes" id="UP000000757"/>
    </source>
</evidence>
<dbReference type="PaxDb" id="246196-MSMEI_6400"/>
<gene>
    <name evidence="1" type="ordered locus">MSMEG_6578</name>
</gene>
<dbReference type="KEGG" id="msb:LJ00_32515"/>
<sequence length="34" mass="3634">MHLVTAAVMFGVAAVRIRRDGGLYDSLGELSLKS</sequence>
<evidence type="ECO:0000313" key="1">
    <source>
        <dbReference type="EMBL" id="ABK75966.1"/>
    </source>
</evidence>
<proteinExistence type="predicted"/>
<dbReference type="PATRIC" id="fig|246196.56.peg.6531"/>
<organism evidence="1 2">
    <name type="scientific">Mycolicibacterium smegmatis (strain ATCC 700084 / mc(2)155)</name>
    <name type="common">Mycobacterium smegmatis</name>
    <dbReference type="NCBI Taxonomy" id="246196"/>
    <lineage>
        <taxon>Bacteria</taxon>
        <taxon>Bacillati</taxon>
        <taxon>Actinomycetota</taxon>
        <taxon>Actinomycetes</taxon>
        <taxon>Mycobacteriales</taxon>
        <taxon>Mycobacteriaceae</taxon>
        <taxon>Mycolicibacterium</taxon>
    </lineage>
</organism>
<dbReference type="OrthoDB" id="4545415at2"/>
<dbReference type="KEGG" id="msm:MSMEG_6578"/>
<protein>
    <submittedName>
        <fullName evidence="1">Uncharacterized protein</fullName>
    </submittedName>
</protein>
<dbReference type="STRING" id="246196.MSMEG_6578"/>